<evidence type="ECO:0000256" key="1">
    <source>
        <dbReference type="SAM" id="MobiDB-lite"/>
    </source>
</evidence>
<feature type="compositionally biased region" description="Basic and acidic residues" evidence="1">
    <location>
        <begin position="1"/>
        <end position="18"/>
    </location>
</feature>
<dbReference type="STRING" id="341036.SAMN05660649_03028"/>
<dbReference type="Proteomes" id="UP000199337">
    <property type="component" value="Unassembled WGS sequence"/>
</dbReference>
<evidence type="ECO:0000313" key="2">
    <source>
        <dbReference type="EMBL" id="SFG88859.1"/>
    </source>
</evidence>
<keyword evidence="3" id="KW-1185">Reference proteome</keyword>
<dbReference type="OrthoDB" id="1807150at2"/>
<gene>
    <name evidence="2" type="ORF">SAMN05660649_03028</name>
</gene>
<sequence>MKDHLTRGVDETRSEQISRGELAQRGGTVERGAKIHFARPSLTRGYSDDSFNGKKEAGHMEKYPFINILILAGKRVGSPVVVFPDTIAGGSFIPGTIIRFIGDAIVQISVGTVVIQDGAWKPIEPFVAGDQVFVPINAIDTFV</sequence>
<proteinExistence type="predicted"/>
<dbReference type="RefSeq" id="WP_092472213.1">
    <property type="nucleotide sequence ID" value="NZ_FOOX01000011.1"/>
</dbReference>
<organism evidence="2 3">
    <name type="scientific">Desulfotruncus arcticus DSM 17038</name>
    <dbReference type="NCBI Taxonomy" id="1121424"/>
    <lineage>
        <taxon>Bacteria</taxon>
        <taxon>Bacillati</taxon>
        <taxon>Bacillota</taxon>
        <taxon>Clostridia</taxon>
        <taxon>Eubacteriales</taxon>
        <taxon>Desulfallaceae</taxon>
        <taxon>Desulfotruncus</taxon>
    </lineage>
</organism>
<evidence type="ECO:0000313" key="3">
    <source>
        <dbReference type="Proteomes" id="UP000199337"/>
    </source>
</evidence>
<protein>
    <submittedName>
        <fullName evidence="2">Uncharacterized protein</fullName>
    </submittedName>
</protein>
<feature type="region of interest" description="Disordered" evidence="1">
    <location>
        <begin position="1"/>
        <end position="27"/>
    </location>
</feature>
<name>A0A1I2VKB8_9FIRM</name>
<accession>A0A1I2VKB8</accession>
<reference evidence="3" key="1">
    <citation type="submission" date="2016-10" db="EMBL/GenBank/DDBJ databases">
        <authorList>
            <person name="Varghese N."/>
            <person name="Submissions S."/>
        </authorList>
    </citation>
    <scope>NUCLEOTIDE SEQUENCE [LARGE SCALE GENOMIC DNA]</scope>
    <source>
        <strain evidence="3">DSM 17038</strain>
    </source>
</reference>
<dbReference type="EMBL" id="FOOX01000011">
    <property type="protein sequence ID" value="SFG88859.1"/>
    <property type="molecule type" value="Genomic_DNA"/>
</dbReference>
<dbReference type="AlphaFoldDB" id="A0A1I2VKB8"/>